<dbReference type="InterPro" id="IPR006214">
    <property type="entry name" value="Bax_inhibitor_1-related"/>
</dbReference>
<feature type="transmembrane region" description="Helical" evidence="5">
    <location>
        <begin position="40"/>
        <end position="56"/>
    </location>
</feature>
<dbReference type="Proteomes" id="UP000095558">
    <property type="component" value="Unassembled WGS sequence"/>
</dbReference>
<evidence type="ECO:0000256" key="1">
    <source>
        <dbReference type="ARBA" id="ARBA00004141"/>
    </source>
</evidence>
<reference evidence="6 7" key="1">
    <citation type="submission" date="2015-09" db="EMBL/GenBank/DDBJ databases">
        <authorList>
            <consortium name="Pathogen Informatics"/>
        </authorList>
    </citation>
    <scope>NUCLEOTIDE SEQUENCE [LARGE SCALE GENOMIC DNA]</scope>
    <source>
        <strain evidence="6 7">2789STDY5834855</strain>
    </source>
</reference>
<evidence type="ECO:0000256" key="3">
    <source>
        <dbReference type="ARBA" id="ARBA00022989"/>
    </source>
</evidence>
<feature type="transmembrane region" description="Helical" evidence="5">
    <location>
        <begin position="124"/>
        <end position="145"/>
    </location>
</feature>
<feature type="transmembrane region" description="Helical" evidence="5">
    <location>
        <begin position="12"/>
        <end position="34"/>
    </location>
</feature>
<keyword evidence="2 5" id="KW-0812">Transmembrane</keyword>
<proteinExistence type="predicted"/>
<dbReference type="OrthoDB" id="1937337at2"/>
<dbReference type="RefSeq" id="WP_042400368.1">
    <property type="nucleotide sequence ID" value="NZ_CYYT01000001.1"/>
</dbReference>
<organism evidence="6 7">
    <name type="scientific">Clostridium disporicum</name>
    <dbReference type="NCBI Taxonomy" id="84024"/>
    <lineage>
        <taxon>Bacteria</taxon>
        <taxon>Bacillati</taxon>
        <taxon>Bacillota</taxon>
        <taxon>Clostridia</taxon>
        <taxon>Eubacteriales</taxon>
        <taxon>Clostridiaceae</taxon>
        <taxon>Clostridium</taxon>
    </lineage>
</organism>
<keyword evidence="4 5" id="KW-0472">Membrane</keyword>
<name>A0A173WR72_9CLOT</name>
<evidence type="ECO:0000256" key="4">
    <source>
        <dbReference type="ARBA" id="ARBA00023136"/>
    </source>
</evidence>
<evidence type="ECO:0000256" key="2">
    <source>
        <dbReference type="ARBA" id="ARBA00022692"/>
    </source>
</evidence>
<feature type="transmembrane region" description="Helical" evidence="5">
    <location>
        <begin position="94"/>
        <end position="112"/>
    </location>
</feature>
<feature type="transmembrane region" description="Helical" evidence="5">
    <location>
        <begin position="151"/>
        <end position="170"/>
    </location>
</feature>
<feature type="transmembrane region" description="Helical" evidence="5">
    <location>
        <begin position="68"/>
        <end position="88"/>
    </location>
</feature>
<dbReference type="Pfam" id="PF01027">
    <property type="entry name" value="Bax1-I"/>
    <property type="match status" value="1"/>
</dbReference>
<comment type="subcellular location">
    <subcellularLocation>
        <location evidence="1">Membrane</location>
        <topology evidence="1">Multi-pass membrane protein</topology>
    </subcellularLocation>
</comment>
<protein>
    <submittedName>
        <fullName evidence="6">Inhibitor of apoptosis-promoting Bax1</fullName>
    </submittedName>
</protein>
<dbReference type="EMBL" id="CYZV01000011">
    <property type="protein sequence ID" value="CUO02978.1"/>
    <property type="molecule type" value="Genomic_DNA"/>
</dbReference>
<dbReference type="AlphaFoldDB" id="A0A173WR72"/>
<dbReference type="GO" id="GO:0016020">
    <property type="term" value="C:membrane"/>
    <property type="evidence" value="ECO:0007669"/>
    <property type="project" value="UniProtKB-SubCell"/>
</dbReference>
<evidence type="ECO:0000313" key="6">
    <source>
        <dbReference type="EMBL" id="CUO02978.1"/>
    </source>
</evidence>
<feature type="transmembrane region" description="Helical" evidence="5">
    <location>
        <begin position="191"/>
        <end position="213"/>
    </location>
</feature>
<dbReference type="GeneID" id="83012648"/>
<gene>
    <name evidence="6" type="ORF">ERS852470_01272</name>
</gene>
<keyword evidence="3 5" id="KW-1133">Transmembrane helix</keyword>
<evidence type="ECO:0000256" key="5">
    <source>
        <dbReference type="SAM" id="Phobius"/>
    </source>
</evidence>
<accession>A0A173WR72</accession>
<evidence type="ECO:0000313" key="7">
    <source>
        <dbReference type="Proteomes" id="UP000095558"/>
    </source>
</evidence>
<sequence>MDSIAKKNYLEILKTFFIALVFLALGSFIGVNFIPYSIRYMLNIAFFILILVSAFTRRGGFVPNKVSMNIYAFILGILTGSTYVYYFYNLGAGTFISIVIGVVLIFGISYLVALNQSEETIFRLGPMITIGILVLLILEFINIFFFKFGTFDLIISAIGIVIYSVYALVIMKSIQSRCKYSILSESEIVTFSFSIFISFLNLLVDLLRFVSILKNDN</sequence>